<dbReference type="SMART" id="SM00053">
    <property type="entry name" value="DYNc"/>
    <property type="match status" value="1"/>
</dbReference>
<dbReference type="Gene3D" id="1.20.120.1240">
    <property type="entry name" value="Dynamin, middle domain"/>
    <property type="match status" value="1"/>
</dbReference>
<dbReference type="PROSITE" id="PS51388">
    <property type="entry name" value="GED"/>
    <property type="match status" value="1"/>
</dbReference>
<dbReference type="Pfam" id="PF00350">
    <property type="entry name" value="Dynamin_N"/>
    <property type="match status" value="1"/>
</dbReference>
<organism evidence="4 5">
    <name type="scientific">Byssochlamys spectabilis</name>
    <name type="common">Paecilomyces variotii</name>
    <dbReference type="NCBI Taxonomy" id="264951"/>
    <lineage>
        <taxon>Eukaryota</taxon>
        <taxon>Fungi</taxon>
        <taxon>Dikarya</taxon>
        <taxon>Ascomycota</taxon>
        <taxon>Pezizomycotina</taxon>
        <taxon>Eurotiomycetes</taxon>
        <taxon>Eurotiomycetidae</taxon>
        <taxon>Eurotiales</taxon>
        <taxon>Thermoascaceae</taxon>
        <taxon>Paecilomyces</taxon>
    </lineage>
</organism>
<evidence type="ECO:0000313" key="4">
    <source>
        <dbReference type="EMBL" id="RWQ94235.1"/>
    </source>
</evidence>
<protein>
    <recommendedName>
        <fullName evidence="3">GED domain-containing protein</fullName>
    </recommendedName>
</protein>
<dbReference type="InterPro" id="IPR001401">
    <property type="entry name" value="Dynamin_GTPase"/>
</dbReference>
<dbReference type="GO" id="GO:0003924">
    <property type="term" value="F:GTPase activity"/>
    <property type="evidence" value="ECO:0007669"/>
    <property type="project" value="InterPro"/>
</dbReference>
<dbReference type="GO" id="GO:0048312">
    <property type="term" value="P:intracellular distribution of mitochondria"/>
    <property type="evidence" value="ECO:0007669"/>
    <property type="project" value="TreeGrafter"/>
</dbReference>
<dbReference type="VEuPathDB" id="FungiDB:C8Q69DRAFT_522754"/>
<dbReference type="Pfam" id="PF02212">
    <property type="entry name" value="GED"/>
    <property type="match status" value="1"/>
</dbReference>
<dbReference type="GO" id="GO:0000266">
    <property type="term" value="P:mitochondrial fission"/>
    <property type="evidence" value="ECO:0007669"/>
    <property type="project" value="TreeGrafter"/>
</dbReference>
<dbReference type="AlphaFoldDB" id="A0A443HQY9"/>
<reference evidence="4 5" key="1">
    <citation type="journal article" date="2018" name="Front. Microbiol.">
        <title>Genomic and genetic insights into a cosmopolitan fungus, Paecilomyces variotii (Eurotiales).</title>
        <authorList>
            <person name="Urquhart A.S."/>
            <person name="Mondo S.J."/>
            <person name="Makela M.R."/>
            <person name="Hane J.K."/>
            <person name="Wiebenga A."/>
            <person name="He G."/>
            <person name="Mihaltcheva S."/>
            <person name="Pangilinan J."/>
            <person name="Lipzen A."/>
            <person name="Barry K."/>
            <person name="de Vries R.P."/>
            <person name="Grigoriev I.V."/>
            <person name="Idnurm A."/>
        </authorList>
    </citation>
    <scope>NUCLEOTIDE SEQUENCE [LARGE SCALE GENOMIC DNA]</scope>
    <source>
        <strain evidence="4 5">CBS 101075</strain>
    </source>
</reference>
<dbReference type="InterPro" id="IPR003130">
    <property type="entry name" value="GED"/>
</dbReference>
<dbReference type="PANTHER" id="PTHR11566">
    <property type="entry name" value="DYNAMIN"/>
    <property type="match status" value="1"/>
</dbReference>
<feature type="domain" description="GED" evidence="3">
    <location>
        <begin position="498"/>
        <end position="585"/>
    </location>
</feature>
<sequence length="585" mass="66715">MGRLNDDESLAGPLLLEKIDKLFACNVHTLMGLSTSEGDGLPTFSRHVLRLEICGPKEDHLTVIDVPGIFRMTTPGITTQDDKKMVREMVQGYMKNPRSIMLTVVSANVDIANQEIVEMAREVDPSGERTLGVLTKPDLVDKGAENKEGGVDRDIAEEDFRHTHPWNTIGEEKFGIKALRSRLQETVTTNARQAFASVRAEINKKLRERQDNLAGLGEERETPEQQSRYLLKVMNSFEGITRHALSTNYSSNDHFDEDEELRLATRIVNRNDEFSNDMALWGHEYDFAIDKTHGSTADPHHTDIKDEYQFESRKLSVLPDLEDILHLEEGGSLCKPRGDDIYAWIEKQYRSSRGFEIGTFNCTLLSTVMKQQSRKWKSIAYGYISDIIIMTHTFTLKALSLACPDVRVCQNLLSVLMDQLVERYTSAIDKVKFLLFVERSGTPMTLNHYLNDNLEKCRQKRFISDIGEKSLDAASHGRVVRVDDLATQHHMSNEAHTVRDIHDILESYYKVARKRFVDNICMQAVDYNLVTGPNTPMHLFSSSLVSSFTKEQLDEIAGEETALKRRRRQLAKEIEDLKQARKILF</sequence>
<evidence type="ECO:0000259" key="3">
    <source>
        <dbReference type="PROSITE" id="PS51388"/>
    </source>
</evidence>
<dbReference type="GO" id="GO:0006897">
    <property type="term" value="P:endocytosis"/>
    <property type="evidence" value="ECO:0007669"/>
    <property type="project" value="TreeGrafter"/>
</dbReference>
<gene>
    <name evidence="4" type="ORF">C8Q69DRAFT_522754</name>
</gene>
<dbReference type="GO" id="GO:0005739">
    <property type="term" value="C:mitochondrion"/>
    <property type="evidence" value="ECO:0007669"/>
    <property type="project" value="TreeGrafter"/>
</dbReference>
<evidence type="ECO:0000313" key="5">
    <source>
        <dbReference type="Proteomes" id="UP000283841"/>
    </source>
</evidence>
<evidence type="ECO:0000256" key="1">
    <source>
        <dbReference type="ARBA" id="ARBA00022741"/>
    </source>
</evidence>
<dbReference type="InterPro" id="IPR022812">
    <property type="entry name" value="Dynamin"/>
</dbReference>
<dbReference type="InterPro" id="IPR000375">
    <property type="entry name" value="Dynamin_stalk"/>
</dbReference>
<evidence type="ECO:0000256" key="2">
    <source>
        <dbReference type="ARBA" id="ARBA00023134"/>
    </source>
</evidence>
<comment type="caution">
    <text evidence="4">The sequence shown here is derived from an EMBL/GenBank/DDBJ whole genome shotgun (WGS) entry which is preliminary data.</text>
</comment>
<dbReference type="PANTHER" id="PTHR11566:SF215">
    <property type="entry name" value="DYNAMIN GTPASE"/>
    <property type="match status" value="1"/>
</dbReference>
<dbReference type="Proteomes" id="UP000283841">
    <property type="component" value="Unassembled WGS sequence"/>
</dbReference>
<accession>A0A443HQY9</accession>
<dbReference type="InterPro" id="IPR045063">
    <property type="entry name" value="Dynamin_N"/>
</dbReference>
<dbReference type="EMBL" id="RCNU01000008">
    <property type="protein sequence ID" value="RWQ94235.1"/>
    <property type="molecule type" value="Genomic_DNA"/>
</dbReference>
<dbReference type="SUPFAM" id="SSF52540">
    <property type="entry name" value="P-loop containing nucleoside triphosphate hydrolases"/>
    <property type="match status" value="1"/>
</dbReference>
<dbReference type="GeneID" id="39602829"/>
<keyword evidence="2" id="KW-0342">GTP-binding</keyword>
<keyword evidence="1" id="KW-0547">Nucleotide-binding</keyword>
<dbReference type="GO" id="GO:0005874">
    <property type="term" value="C:microtubule"/>
    <property type="evidence" value="ECO:0007669"/>
    <property type="project" value="TreeGrafter"/>
</dbReference>
<dbReference type="InterPro" id="IPR020850">
    <property type="entry name" value="GED_dom"/>
</dbReference>
<proteinExistence type="predicted"/>
<dbReference type="RefSeq" id="XP_028483880.1">
    <property type="nucleotide sequence ID" value="XM_028633552.1"/>
</dbReference>
<dbReference type="InterPro" id="IPR027417">
    <property type="entry name" value="P-loop_NTPase"/>
</dbReference>
<dbReference type="GO" id="GO:0016020">
    <property type="term" value="C:membrane"/>
    <property type="evidence" value="ECO:0007669"/>
    <property type="project" value="TreeGrafter"/>
</dbReference>
<keyword evidence="5" id="KW-1185">Reference proteome</keyword>
<dbReference type="GO" id="GO:0008017">
    <property type="term" value="F:microtubule binding"/>
    <property type="evidence" value="ECO:0007669"/>
    <property type="project" value="TreeGrafter"/>
</dbReference>
<dbReference type="GO" id="GO:0016559">
    <property type="term" value="P:peroxisome fission"/>
    <property type="evidence" value="ECO:0007669"/>
    <property type="project" value="TreeGrafter"/>
</dbReference>
<dbReference type="Pfam" id="PF01031">
    <property type="entry name" value="Dynamin_M"/>
    <property type="match status" value="1"/>
</dbReference>
<name>A0A443HQY9_BYSSP</name>
<dbReference type="STRING" id="264951.A0A443HQY9"/>
<dbReference type="GO" id="GO:0005525">
    <property type="term" value="F:GTP binding"/>
    <property type="evidence" value="ECO:0007669"/>
    <property type="project" value="InterPro"/>
</dbReference>
<dbReference type="Gene3D" id="3.40.50.300">
    <property type="entry name" value="P-loop containing nucleotide triphosphate hydrolases"/>
    <property type="match status" value="1"/>
</dbReference>